<gene>
    <name evidence="4" type="primary">LOC116292853</name>
</gene>
<proteinExistence type="predicted"/>
<protein>
    <submittedName>
        <fullName evidence="4">Smoothelin-like protein 1</fullName>
    </submittedName>
</protein>
<dbReference type="AlphaFoldDB" id="A0A6P8HI63"/>
<evidence type="ECO:0000313" key="3">
    <source>
        <dbReference type="Proteomes" id="UP000515163"/>
    </source>
</evidence>
<evidence type="ECO:0000256" key="1">
    <source>
        <dbReference type="SAM" id="MobiDB-lite"/>
    </source>
</evidence>
<dbReference type="SUPFAM" id="SSF47576">
    <property type="entry name" value="Calponin-homology domain, CH-domain"/>
    <property type="match status" value="1"/>
</dbReference>
<dbReference type="InterPro" id="IPR001715">
    <property type="entry name" value="CH_dom"/>
</dbReference>
<feature type="non-terminal residue" evidence="4">
    <location>
        <position position="165"/>
    </location>
</feature>
<dbReference type="InterPro" id="IPR050540">
    <property type="entry name" value="F-actin_Monoox_Mical"/>
</dbReference>
<dbReference type="PANTHER" id="PTHR23167:SF46">
    <property type="entry name" value="EPS15 HOMOLOGY DOMAIN CONTAINING PROTEIN-BINDING PROTEIN 1, ISOFORM F"/>
    <property type="match status" value="1"/>
</dbReference>
<feature type="region of interest" description="Disordered" evidence="1">
    <location>
        <begin position="18"/>
        <end position="91"/>
    </location>
</feature>
<dbReference type="Proteomes" id="UP000515163">
    <property type="component" value="Unplaced"/>
</dbReference>
<dbReference type="PANTHER" id="PTHR23167">
    <property type="entry name" value="CALPONIN HOMOLOGY DOMAIN-CONTAINING PROTEIN DDB_G0272472-RELATED"/>
    <property type="match status" value="1"/>
</dbReference>
<name>A0A6P8HI63_ACTTE</name>
<dbReference type="InParanoid" id="A0A6P8HI63"/>
<evidence type="ECO:0000259" key="2">
    <source>
        <dbReference type="PROSITE" id="PS50021"/>
    </source>
</evidence>
<dbReference type="Gene3D" id="1.10.418.10">
    <property type="entry name" value="Calponin-like domain"/>
    <property type="match status" value="1"/>
</dbReference>
<feature type="domain" description="Calponin-homology (CH)" evidence="2">
    <location>
        <begin position="96"/>
        <end position="165"/>
    </location>
</feature>
<dbReference type="GeneID" id="116292853"/>
<dbReference type="RefSeq" id="XP_031556069.1">
    <property type="nucleotide sequence ID" value="XM_031700209.1"/>
</dbReference>
<dbReference type="InterPro" id="IPR036872">
    <property type="entry name" value="CH_dom_sf"/>
</dbReference>
<keyword evidence="3" id="KW-1185">Reference proteome</keyword>
<dbReference type="KEGG" id="aten:116292853"/>
<feature type="compositionally biased region" description="Low complexity" evidence="1">
    <location>
        <begin position="41"/>
        <end position="51"/>
    </location>
</feature>
<sequence>MSKRGTVADRMAFFRQALETEEKKEHAPKRPSMSAKKKVLSSSTNYSSTSTKPQAKQENGEQVKTTESTTKKVEKVASQRKEPRVLKKKPELKRQKSVSSLVLAWCQDVTREYKGVNIQNFSGSFNNGLAFCALIHKFHPDKFDFDSLDAENREYNVQLAIEVGT</sequence>
<dbReference type="OrthoDB" id="5980473at2759"/>
<organism evidence="3 4">
    <name type="scientific">Actinia tenebrosa</name>
    <name type="common">Australian red waratah sea anemone</name>
    <dbReference type="NCBI Taxonomy" id="6105"/>
    <lineage>
        <taxon>Eukaryota</taxon>
        <taxon>Metazoa</taxon>
        <taxon>Cnidaria</taxon>
        <taxon>Anthozoa</taxon>
        <taxon>Hexacorallia</taxon>
        <taxon>Actiniaria</taxon>
        <taxon>Actiniidae</taxon>
        <taxon>Actinia</taxon>
    </lineage>
</organism>
<dbReference type="Pfam" id="PF00307">
    <property type="entry name" value="CH"/>
    <property type="match status" value="1"/>
</dbReference>
<feature type="compositionally biased region" description="Basic and acidic residues" evidence="1">
    <location>
        <begin position="69"/>
        <end position="91"/>
    </location>
</feature>
<accession>A0A6P8HI63</accession>
<reference evidence="4" key="1">
    <citation type="submission" date="2025-08" db="UniProtKB">
        <authorList>
            <consortium name="RefSeq"/>
        </authorList>
    </citation>
    <scope>IDENTIFICATION</scope>
    <source>
        <tissue evidence="4">Tentacle</tissue>
    </source>
</reference>
<evidence type="ECO:0000313" key="4">
    <source>
        <dbReference type="RefSeq" id="XP_031556069.1"/>
    </source>
</evidence>
<dbReference type="PROSITE" id="PS50021">
    <property type="entry name" value="CH"/>
    <property type="match status" value="1"/>
</dbReference>